<keyword evidence="2" id="KW-0677">Repeat</keyword>
<evidence type="ECO:0000256" key="1">
    <source>
        <dbReference type="ARBA" id="ARBA00022574"/>
    </source>
</evidence>
<feature type="repeat" description="WD" evidence="5">
    <location>
        <begin position="206"/>
        <end position="239"/>
    </location>
</feature>
<dbReference type="SMART" id="SM00320">
    <property type="entry name" value="WD40"/>
    <property type="match status" value="4"/>
</dbReference>
<dbReference type="Proteomes" id="UP001430356">
    <property type="component" value="Unassembled WGS sequence"/>
</dbReference>
<dbReference type="GO" id="GO:0005634">
    <property type="term" value="C:nucleus"/>
    <property type="evidence" value="ECO:0007669"/>
    <property type="project" value="TreeGrafter"/>
</dbReference>
<reference evidence="7 8" key="1">
    <citation type="journal article" date="2021" name="MBio">
        <title>A New Model Trypanosomatid, Novymonas esmeraldas: Genomic Perception of Its 'Candidatus Pandoraea novymonadis' Endosymbiont.</title>
        <authorList>
            <person name="Zakharova A."/>
            <person name="Saura A."/>
            <person name="Butenko A."/>
            <person name="Podesvova L."/>
            <person name="Warmusova S."/>
            <person name="Kostygov A.Y."/>
            <person name="Nenarokova A."/>
            <person name="Lukes J."/>
            <person name="Opperdoes F.R."/>
            <person name="Yurchenko V."/>
        </authorList>
    </citation>
    <scope>NUCLEOTIDE SEQUENCE [LARGE SCALE GENOMIC DNA]</scope>
    <source>
        <strain evidence="7 8">E262AT.01</strain>
    </source>
</reference>
<evidence type="ECO:0000256" key="4">
    <source>
        <dbReference type="ARBA" id="ARBA00023274"/>
    </source>
</evidence>
<organism evidence="7 8">
    <name type="scientific">Novymonas esmeraldas</name>
    <dbReference type="NCBI Taxonomy" id="1808958"/>
    <lineage>
        <taxon>Eukaryota</taxon>
        <taxon>Discoba</taxon>
        <taxon>Euglenozoa</taxon>
        <taxon>Kinetoplastea</taxon>
        <taxon>Metakinetoplastina</taxon>
        <taxon>Trypanosomatida</taxon>
        <taxon>Trypanosomatidae</taxon>
        <taxon>Novymonas</taxon>
    </lineage>
</organism>
<dbReference type="InterPro" id="IPR036322">
    <property type="entry name" value="WD40_repeat_dom_sf"/>
</dbReference>
<dbReference type="InterPro" id="IPR019775">
    <property type="entry name" value="WD40_repeat_CS"/>
</dbReference>
<dbReference type="EMBL" id="JAECZO010000041">
    <property type="protein sequence ID" value="KAK7194732.1"/>
    <property type="molecule type" value="Genomic_DNA"/>
</dbReference>
<dbReference type="PANTHER" id="PTHR16017">
    <property type="entry name" value="GASTRULATION DEFECTIVE PROTEIN 1-RELATED"/>
    <property type="match status" value="1"/>
</dbReference>
<dbReference type="PRINTS" id="PR00320">
    <property type="entry name" value="GPROTEINBRPT"/>
</dbReference>
<feature type="repeat" description="WD" evidence="5">
    <location>
        <begin position="98"/>
        <end position="132"/>
    </location>
</feature>
<dbReference type="PROSITE" id="PS50294">
    <property type="entry name" value="WD_REPEATS_REGION"/>
    <property type="match status" value="1"/>
</dbReference>
<evidence type="ECO:0000256" key="5">
    <source>
        <dbReference type="PROSITE-ProRule" id="PRU00221"/>
    </source>
</evidence>
<dbReference type="SUPFAM" id="SSF50978">
    <property type="entry name" value="WD40 repeat-like"/>
    <property type="match status" value="1"/>
</dbReference>
<dbReference type="PROSITE" id="PS00678">
    <property type="entry name" value="WD_REPEATS_1"/>
    <property type="match status" value="1"/>
</dbReference>
<dbReference type="PROSITE" id="PS50082">
    <property type="entry name" value="WD_REPEATS_2"/>
    <property type="match status" value="2"/>
</dbReference>
<dbReference type="Gene3D" id="2.130.10.10">
    <property type="entry name" value="YVTN repeat-like/Quinoprotein amine dehydrogenase"/>
    <property type="match status" value="1"/>
</dbReference>
<accession>A0AAW0EKZ3</accession>
<keyword evidence="8" id="KW-1185">Reference proteome</keyword>
<evidence type="ECO:0000313" key="7">
    <source>
        <dbReference type="EMBL" id="KAK7194732.1"/>
    </source>
</evidence>
<feature type="region of interest" description="Disordered" evidence="6">
    <location>
        <begin position="493"/>
        <end position="514"/>
    </location>
</feature>
<gene>
    <name evidence="7" type="ORF">NESM_000393000</name>
</gene>
<feature type="compositionally biased region" description="Low complexity" evidence="6">
    <location>
        <begin position="57"/>
        <end position="75"/>
    </location>
</feature>
<dbReference type="InterPro" id="IPR020472">
    <property type="entry name" value="WD40_PAC1"/>
</dbReference>
<dbReference type="FunFam" id="2.130.10.10:FF:002242">
    <property type="entry name" value="Uncharacterized protein"/>
    <property type="match status" value="1"/>
</dbReference>
<keyword evidence="3" id="KW-0689">Ribosomal protein</keyword>
<dbReference type="GO" id="GO:0035861">
    <property type="term" value="C:site of double-strand break"/>
    <property type="evidence" value="ECO:0007669"/>
    <property type="project" value="TreeGrafter"/>
</dbReference>
<evidence type="ECO:0000256" key="6">
    <source>
        <dbReference type="SAM" id="MobiDB-lite"/>
    </source>
</evidence>
<dbReference type="InterPro" id="IPR051858">
    <property type="entry name" value="WD_repeat_GAD-1"/>
</dbReference>
<keyword evidence="1 5" id="KW-0853">WD repeat</keyword>
<dbReference type="PANTHER" id="PTHR16017:SF0">
    <property type="entry name" value="WD REPEAT-CONTAINING PROTEIN 70"/>
    <property type="match status" value="1"/>
</dbReference>
<protein>
    <submittedName>
        <fullName evidence="7">WD domain, G-beta repeat</fullName>
    </submittedName>
</protein>
<evidence type="ECO:0000256" key="3">
    <source>
        <dbReference type="ARBA" id="ARBA00022980"/>
    </source>
</evidence>
<sequence length="521" mass="54376">MSSCSGSDDEYDPAEVTLHTTDSAVTTATTTSTAADDKSQLAALLSRSVARQTFTPTAGATEAAAASSAGRGETALSHDSHPAAHCASNTVEGGSRLYSDIKGRIRCLALNPAGTILCAGSEDGQLCMWDFNVPLKTHRVQPTRVLTPFVNRISGLQPIIALAWATGGGYCVACQDGDSPVLVRASGEQLGYCATGERGLMDVVQCRGHRAPVTCVAAHTHDVAAFYTGSQDGTVRLWSSATFKQRSVYAVKHGSGQVTDTHVVESVASLDGLHGGQGCVFASGGQDGRVQVWDSRVKYRPGGALASVDMFATVQDPFAEKHVGGMVELRVPESGATPATHSYSLAVRLGSTVNMIDLRRLSSGATTNAASVVAQEVASGLPHVLDTTVLSVGCSGDDGATVVTCTSRAGYRHGKGGHVVHYRCAESGGLEPTLVWHVGKHDEDVLCACVDTSRSDGCVFAGLSSGEVAVHHRPSVAGSTPQPVEAWLHTRPEREGHGRVVGAKAPRAGRDDDDDLMRDLF</sequence>
<dbReference type="GO" id="GO:0005840">
    <property type="term" value="C:ribosome"/>
    <property type="evidence" value="ECO:0007669"/>
    <property type="project" value="UniProtKB-KW"/>
</dbReference>
<dbReference type="GO" id="GO:1990904">
    <property type="term" value="C:ribonucleoprotein complex"/>
    <property type="evidence" value="ECO:0007669"/>
    <property type="project" value="UniProtKB-KW"/>
</dbReference>
<dbReference type="Pfam" id="PF00400">
    <property type="entry name" value="WD40"/>
    <property type="match status" value="3"/>
</dbReference>
<dbReference type="InterPro" id="IPR001680">
    <property type="entry name" value="WD40_rpt"/>
</dbReference>
<keyword evidence="4" id="KW-0687">Ribonucleoprotein</keyword>
<dbReference type="AlphaFoldDB" id="A0AAW0EKZ3"/>
<evidence type="ECO:0000256" key="2">
    <source>
        <dbReference type="ARBA" id="ARBA00022737"/>
    </source>
</evidence>
<proteinExistence type="predicted"/>
<comment type="caution">
    <text evidence="7">The sequence shown here is derived from an EMBL/GenBank/DDBJ whole genome shotgun (WGS) entry which is preliminary data.</text>
</comment>
<name>A0AAW0EKZ3_9TRYP</name>
<feature type="region of interest" description="Disordered" evidence="6">
    <location>
        <begin position="56"/>
        <end position="83"/>
    </location>
</feature>
<evidence type="ECO:0000313" key="8">
    <source>
        <dbReference type="Proteomes" id="UP001430356"/>
    </source>
</evidence>
<dbReference type="InterPro" id="IPR015943">
    <property type="entry name" value="WD40/YVTN_repeat-like_dom_sf"/>
</dbReference>